<gene>
    <name evidence="1" type="ORF">C0Q70_01578</name>
</gene>
<keyword evidence="2" id="KW-1185">Reference proteome</keyword>
<dbReference type="Proteomes" id="UP000245119">
    <property type="component" value="Linkage Group LG1"/>
</dbReference>
<dbReference type="AlphaFoldDB" id="A0A2T7PZV3"/>
<organism evidence="1 2">
    <name type="scientific">Pomacea canaliculata</name>
    <name type="common">Golden apple snail</name>
    <dbReference type="NCBI Taxonomy" id="400727"/>
    <lineage>
        <taxon>Eukaryota</taxon>
        <taxon>Metazoa</taxon>
        <taxon>Spiralia</taxon>
        <taxon>Lophotrochozoa</taxon>
        <taxon>Mollusca</taxon>
        <taxon>Gastropoda</taxon>
        <taxon>Caenogastropoda</taxon>
        <taxon>Architaenioglossa</taxon>
        <taxon>Ampullarioidea</taxon>
        <taxon>Ampullariidae</taxon>
        <taxon>Pomacea</taxon>
    </lineage>
</organism>
<dbReference type="EMBL" id="PZQS01000001">
    <property type="protein sequence ID" value="PVD38953.1"/>
    <property type="molecule type" value="Genomic_DNA"/>
</dbReference>
<evidence type="ECO:0000313" key="1">
    <source>
        <dbReference type="EMBL" id="PVD38953.1"/>
    </source>
</evidence>
<accession>A0A2T7PZV3</accession>
<proteinExistence type="predicted"/>
<name>A0A2T7PZV3_POMCA</name>
<comment type="caution">
    <text evidence="1">The sequence shown here is derived from an EMBL/GenBank/DDBJ whole genome shotgun (WGS) entry which is preliminary data.</text>
</comment>
<sequence>MELIEPSLYKCVLTVVAWKRRDANGFSRSDVRVFTVHGSAAGFHRDMSCQPVTLAKIDWCVATPAASRSHHACAWSQKTGCNTEVTTIPSVLTLPPPKHDQFIAAVPNDDYIPHLERSGSNPVAFERSRRSNEIHHASFPFLLLLIRSIEGNQGIGSRESGSQSLLLQPTYSRFRWITGMDRAFSGSTHRKPRQGNFMRDRSAQLCVCLLLGNTTFRMSHIDIQKPRFRFQGWSRRRETIGKVMSSKPLRHAFLCSEEKTI</sequence>
<reference evidence="1 2" key="1">
    <citation type="submission" date="2018-04" db="EMBL/GenBank/DDBJ databases">
        <title>The genome of golden apple snail Pomacea canaliculata provides insight into stress tolerance and invasive adaptation.</title>
        <authorList>
            <person name="Liu C."/>
            <person name="Liu B."/>
            <person name="Ren Y."/>
            <person name="Zhang Y."/>
            <person name="Wang H."/>
            <person name="Li S."/>
            <person name="Jiang F."/>
            <person name="Yin L."/>
            <person name="Zhang G."/>
            <person name="Qian W."/>
            <person name="Fan W."/>
        </authorList>
    </citation>
    <scope>NUCLEOTIDE SEQUENCE [LARGE SCALE GENOMIC DNA]</scope>
    <source>
        <strain evidence="1">SZHN2017</strain>
        <tissue evidence="1">Muscle</tissue>
    </source>
</reference>
<protein>
    <submittedName>
        <fullName evidence="1">Uncharacterized protein</fullName>
    </submittedName>
</protein>
<evidence type="ECO:0000313" key="2">
    <source>
        <dbReference type="Proteomes" id="UP000245119"/>
    </source>
</evidence>